<dbReference type="OrthoDB" id="6057425at2"/>
<dbReference type="AlphaFoldDB" id="A0A347ZSK8"/>
<gene>
    <name evidence="1" type="ORF">DFR64_1020</name>
</gene>
<dbReference type="RefSeq" id="WP_116224283.1">
    <property type="nucleotide sequence ID" value="NZ_AP018437.1"/>
</dbReference>
<proteinExistence type="predicted"/>
<evidence type="ECO:0000313" key="1">
    <source>
        <dbReference type="EMBL" id="REG11143.1"/>
    </source>
</evidence>
<accession>A0A347ZSK8</accession>
<dbReference type="Proteomes" id="UP000256388">
    <property type="component" value="Unassembled WGS sequence"/>
</dbReference>
<organism evidence="1 2">
    <name type="scientific">Pelolinea submarina</name>
    <dbReference type="NCBI Taxonomy" id="913107"/>
    <lineage>
        <taxon>Bacteria</taxon>
        <taxon>Bacillati</taxon>
        <taxon>Chloroflexota</taxon>
        <taxon>Anaerolineae</taxon>
        <taxon>Anaerolineales</taxon>
        <taxon>Anaerolineaceae</taxon>
        <taxon>Pelolinea</taxon>
    </lineage>
</organism>
<name>A0A347ZSK8_9CHLR</name>
<sequence length="156" mass="17997">MINDAGPMIYDFLKIAEIAGIKSSYSEIQHDLWKIPQKLKNLPDNYQAVYIFSAPLLDNKVIKIGKCGPLSKARYLSQHYNPQSCGSNLSKTLLQNDEFWDSIHLVKPEENFIGEWVKRNTDRDNFIFSENLGSHYLSLFEIFLQCRYNPIFEGGS</sequence>
<protein>
    <submittedName>
        <fullName evidence="1">Uncharacterized protein</fullName>
    </submittedName>
</protein>
<keyword evidence="2" id="KW-1185">Reference proteome</keyword>
<reference evidence="1 2" key="1">
    <citation type="submission" date="2018-08" db="EMBL/GenBank/DDBJ databases">
        <title>Genomic Encyclopedia of Type Strains, Phase IV (KMG-IV): sequencing the most valuable type-strain genomes for metagenomic binning, comparative biology and taxonomic classification.</title>
        <authorList>
            <person name="Goeker M."/>
        </authorList>
    </citation>
    <scope>NUCLEOTIDE SEQUENCE [LARGE SCALE GENOMIC DNA]</scope>
    <source>
        <strain evidence="1 2">DSM 23923</strain>
    </source>
</reference>
<comment type="caution">
    <text evidence="1">The sequence shown here is derived from an EMBL/GenBank/DDBJ whole genome shotgun (WGS) entry which is preliminary data.</text>
</comment>
<evidence type="ECO:0000313" key="2">
    <source>
        <dbReference type="Proteomes" id="UP000256388"/>
    </source>
</evidence>
<dbReference type="EMBL" id="QUMS01000001">
    <property type="protein sequence ID" value="REG11143.1"/>
    <property type="molecule type" value="Genomic_DNA"/>
</dbReference>